<dbReference type="InterPro" id="IPR011009">
    <property type="entry name" value="Kinase-like_dom_sf"/>
</dbReference>
<dbReference type="Gene3D" id="1.10.510.10">
    <property type="entry name" value="Transferase(Phosphotransferase) domain 1"/>
    <property type="match status" value="1"/>
</dbReference>
<organism evidence="7 8">
    <name type="scientific">Ideonella margarita</name>
    <dbReference type="NCBI Taxonomy" id="2984191"/>
    <lineage>
        <taxon>Bacteria</taxon>
        <taxon>Pseudomonadati</taxon>
        <taxon>Pseudomonadota</taxon>
        <taxon>Betaproteobacteria</taxon>
        <taxon>Burkholderiales</taxon>
        <taxon>Sphaerotilaceae</taxon>
        <taxon>Ideonella</taxon>
    </lineage>
</organism>
<keyword evidence="2" id="KW-0547">Nucleotide-binding</keyword>
<keyword evidence="4" id="KW-0067">ATP-binding</keyword>
<dbReference type="PANTHER" id="PTHR43289:SF6">
    <property type="entry name" value="SERINE_THREONINE-PROTEIN KINASE NEKL-3"/>
    <property type="match status" value="1"/>
</dbReference>
<sequence>MRWKLFGRKVEQSPPEASDSTFEATTVEDLPPGLAEALAAHGAAPVAGPGDAGDAGIHANNIIGHVGRYALKSVLGEGGLGTVYAAWDPLLSRPVAVKTLHLHLHLEAGKTEALDSMILNEARAAARLSHPHIVTVFDAGPSEQGIYIAMEPLRGRDLRHLLQEGWRPTPVEVAHLVRRVADALAYAHGKGVVHCDIKPANIFMVGRKQPKVLDFGIARVTQRDGSTVEGPVAGSPYYLAPEQVVGGPIDRRVDVYSLGVVMYELLTGQRAFTGATVDDITRAVLEDPTPVARKSNPKVPAGLSAIARRAMARAPEERLASARHLASELRHWLDSQEAQALGEPPSQRRGRWAALLGVALTAGAVTAVWMNARSRPASDPPLQAAAPAASAALLEASAPLATANAGGLATDERWADTPATSASGPATLKTDAEPPASTEKPAAKDKDKDKARDAAATARTDKERRKAEAKDKKSRDDATAADRPAVPVATGTVQLAISPWGEVEVDGKPAGTAPPLTRLTLPAGRHTITVRNGDFPAYVRNVEVDPDHPQQVKHRFGP</sequence>
<dbReference type="Proteomes" id="UP001379945">
    <property type="component" value="Unassembled WGS sequence"/>
</dbReference>
<dbReference type="EC" id="2.7.11.1" evidence="7"/>
<dbReference type="InterPro" id="IPR013229">
    <property type="entry name" value="PEGA"/>
</dbReference>
<evidence type="ECO:0000256" key="2">
    <source>
        <dbReference type="ARBA" id="ARBA00022741"/>
    </source>
</evidence>
<evidence type="ECO:0000256" key="5">
    <source>
        <dbReference type="SAM" id="MobiDB-lite"/>
    </source>
</evidence>
<feature type="region of interest" description="Disordered" evidence="5">
    <location>
        <begin position="405"/>
        <end position="483"/>
    </location>
</feature>
<dbReference type="RefSeq" id="WP_341398795.1">
    <property type="nucleotide sequence ID" value="NZ_JBBUTI010000005.1"/>
</dbReference>
<dbReference type="Pfam" id="PF00069">
    <property type="entry name" value="Pkinase"/>
    <property type="match status" value="1"/>
</dbReference>
<accession>A0ABU9C7X7</accession>
<protein>
    <submittedName>
        <fullName evidence="7">Serine/threonine-protein kinase</fullName>
        <ecNumber evidence="7">2.7.11.1</ecNumber>
    </submittedName>
</protein>
<evidence type="ECO:0000313" key="8">
    <source>
        <dbReference type="Proteomes" id="UP001379945"/>
    </source>
</evidence>
<dbReference type="PANTHER" id="PTHR43289">
    <property type="entry name" value="MITOGEN-ACTIVATED PROTEIN KINASE KINASE KINASE 20-RELATED"/>
    <property type="match status" value="1"/>
</dbReference>
<dbReference type="PROSITE" id="PS50011">
    <property type="entry name" value="PROTEIN_KINASE_DOM"/>
    <property type="match status" value="1"/>
</dbReference>
<dbReference type="SUPFAM" id="SSF56112">
    <property type="entry name" value="Protein kinase-like (PK-like)"/>
    <property type="match status" value="1"/>
</dbReference>
<evidence type="ECO:0000256" key="1">
    <source>
        <dbReference type="ARBA" id="ARBA00022679"/>
    </source>
</evidence>
<feature type="domain" description="Protein kinase" evidence="6">
    <location>
        <begin position="69"/>
        <end position="333"/>
    </location>
</feature>
<dbReference type="CDD" id="cd14014">
    <property type="entry name" value="STKc_PknB_like"/>
    <property type="match status" value="1"/>
</dbReference>
<keyword evidence="8" id="KW-1185">Reference proteome</keyword>
<dbReference type="EMBL" id="JBBUTI010000005">
    <property type="protein sequence ID" value="MEK8046507.1"/>
    <property type="molecule type" value="Genomic_DNA"/>
</dbReference>
<keyword evidence="1 7" id="KW-0808">Transferase</keyword>
<comment type="caution">
    <text evidence="7">The sequence shown here is derived from an EMBL/GenBank/DDBJ whole genome shotgun (WGS) entry which is preliminary data.</text>
</comment>
<evidence type="ECO:0000256" key="3">
    <source>
        <dbReference type="ARBA" id="ARBA00022777"/>
    </source>
</evidence>
<name>A0ABU9C7X7_9BURK</name>
<evidence type="ECO:0000256" key="4">
    <source>
        <dbReference type="ARBA" id="ARBA00022840"/>
    </source>
</evidence>
<gene>
    <name evidence="7" type="ORF">AACH00_09135</name>
</gene>
<dbReference type="SMART" id="SM00220">
    <property type="entry name" value="S_TKc"/>
    <property type="match status" value="1"/>
</dbReference>
<dbReference type="InterPro" id="IPR000719">
    <property type="entry name" value="Prot_kinase_dom"/>
</dbReference>
<evidence type="ECO:0000259" key="6">
    <source>
        <dbReference type="PROSITE" id="PS50011"/>
    </source>
</evidence>
<dbReference type="GO" id="GO:0004674">
    <property type="term" value="F:protein serine/threonine kinase activity"/>
    <property type="evidence" value="ECO:0007669"/>
    <property type="project" value="UniProtKB-EC"/>
</dbReference>
<dbReference type="PROSITE" id="PS00108">
    <property type="entry name" value="PROTEIN_KINASE_ST"/>
    <property type="match status" value="1"/>
</dbReference>
<evidence type="ECO:0000313" key="7">
    <source>
        <dbReference type="EMBL" id="MEK8046507.1"/>
    </source>
</evidence>
<dbReference type="InterPro" id="IPR008271">
    <property type="entry name" value="Ser/Thr_kinase_AS"/>
</dbReference>
<dbReference type="Pfam" id="PF08308">
    <property type="entry name" value="PEGA"/>
    <property type="match status" value="1"/>
</dbReference>
<reference evidence="7 8" key="1">
    <citation type="submission" date="2024-04" db="EMBL/GenBank/DDBJ databases">
        <title>Novel species of the genus Ideonella isolated from streams.</title>
        <authorList>
            <person name="Lu H."/>
        </authorList>
    </citation>
    <scope>NUCLEOTIDE SEQUENCE [LARGE SCALE GENOMIC DNA]</scope>
    <source>
        <strain evidence="7 8">LYT19W</strain>
    </source>
</reference>
<feature type="compositionally biased region" description="Basic and acidic residues" evidence="5">
    <location>
        <begin position="441"/>
        <end position="480"/>
    </location>
</feature>
<keyword evidence="3 7" id="KW-0418">Kinase</keyword>
<proteinExistence type="predicted"/>
<dbReference type="Gene3D" id="3.30.200.20">
    <property type="entry name" value="Phosphorylase Kinase, domain 1"/>
    <property type="match status" value="1"/>
</dbReference>